<organism evidence="1 2">
    <name type="scientific">Populus alba</name>
    <name type="common">White poplar</name>
    <dbReference type="NCBI Taxonomy" id="43335"/>
    <lineage>
        <taxon>Eukaryota</taxon>
        <taxon>Viridiplantae</taxon>
        <taxon>Streptophyta</taxon>
        <taxon>Embryophyta</taxon>
        <taxon>Tracheophyta</taxon>
        <taxon>Spermatophyta</taxon>
        <taxon>Magnoliopsida</taxon>
        <taxon>eudicotyledons</taxon>
        <taxon>Gunneridae</taxon>
        <taxon>Pentapetalae</taxon>
        <taxon>rosids</taxon>
        <taxon>fabids</taxon>
        <taxon>Malpighiales</taxon>
        <taxon>Salicaceae</taxon>
        <taxon>Saliceae</taxon>
        <taxon>Populus</taxon>
    </lineage>
</organism>
<evidence type="ECO:0000313" key="1">
    <source>
        <dbReference type="EMBL" id="KAL3597683.1"/>
    </source>
</evidence>
<accession>A0ACC4CI17</accession>
<proteinExistence type="predicted"/>
<dbReference type="Proteomes" id="UP000309997">
    <property type="component" value="Unassembled WGS sequence"/>
</dbReference>
<sequence>MALLLHLSAFFTHPGSGFLGLVRFLRKSKQVGNERFNIFSGCPSGTTATIVLRGGADQFIEEAERSLHDAIMIVRRAMKNSTVVAGGGAIDMEISRYLRQHARTIAGKSQLFINSYAKALEVIPRQLCDNAGFDATDVLNKLRQKHAHFHLVGEGAPYVVDINTGGIADSFSNFVWEPSVVKINAINAATEAACLILSVEETVKNPKSESAQGEAAAGAMGGRGGGGFRGRGRGMRRR</sequence>
<reference evidence="1 2" key="1">
    <citation type="journal article" date="2024" name="Plant Biotechnol. J.">
        <title>Genome and CRISPR/Cas9 system of a widespread forest tree (Populus alba) in the world.</title>
        <authorList>
            <person name="Liu Y.J."/>
            <person name="Jiang P.F."/>
            <person name="Han X.M."/>
            <person name="Li X.Y."/>
            <person name="Wang H.M."/>
            <person name="Wang Y.J."/>
            <person name="Wang X.X."/>
            <person name="Zeng Q.Y."/>
        </authorList>
    </citation>
    <scope>NUCLEOTIDE SEQUENCE [LARGE SCALE GENOMIC DNA]</scope>
    <source>
        <strain evidence="2">cv. PAL-ZL1</strain>
    </source>
</reference>
<protein>
    <submittedName>
        <fullName evidence="1">Uncharacterized protein</fullName>
    </submittedName>
</protein>
<gene>
    <name evidence="1" type="ORF">D5086_009320</name>
</gene>
<name>A0ACC4CI17_POPAL</name>
<evidence type="ECO:0000313" key="2">
    <source>
        <dbReference type="Proteomes" id="UP000309997"/>
    </source>
</evidence>
<keyword evidence="2" id="KW-1185">Reference proteome</keyword>
<dbReference type="EMBL" id="RCHU02000004">
    <property type="protein sequence ID" value="KAL3597683.1"/>
    <property type="molecule type" value="Genomic_DNA"/>
</dbReference>
<comment type="caution">
    <text evidence="1">The sequence shown here is derived from an EMBL/GenBank/DDBJ whole genome shotgun (WGS) entry which is preliminary data.</text>
</comment>